<dbReference type="SUPFAM" id="SSF51430">
    <property type="entry name" value="NAD(P)-linked oxidoreductase"/>
    <property type="match status" value="1"/>
</dbReference>
<protein>
    <submittedName>
        <fullName evidence="1">Uncharacterized protein</fullName>
    </submittedName>
</protein>
<sequence length="110" mass="12123">MKATTFSPRLMMVKLPSTGTLQIIDAAEATLTFNQIEAHLGLVQLELSECTKEKDISIITAYSPLGHNITGKPRIINNEKFLSIGPLIRSKFKSLDLRQTLIPTTILSGQ</sequence>
<proteinExistence type="predicted"/>
<reference evidence="1" key="3">
    <citation type="submission" date="2024-01" db="EMBL/GenBank/DDBJ databases">
        <authorList>
            <person name="Coelho M.A."/>
            <person name="David-Palma M."/>
            <person name="Shea T."/>
            <person name="Sun S."/>
            <person name="Cuomo C.A."/>
            <person name="Heitman J."/>
        </authorList>
    </citation>
    <scope>NUCLEOTIDE SEQUENCE</scope>
    <source>
        <strain evidence="1">CBS 7841</strain>
    </source>
</reference>
<dbReference type="KEGG" id="cdep:91086011"/>
<dbReference type="EMBL" id="CP143785">
    <property type="protein sequence ID" value="WVN86630.1"/>
    <property type="molecule type" value="Genomic_DNA"/>
</dbReference>
<gene>
    <name evidence="1" type="ORF">L203_101798</name>
</gene>
<evidence type="ECO:0000313" key="1">
    <source>
        <dbReference type="EMBL" id="WVN86630.1"/>
    </source>
</evidence>
<dbReference type="InterPro" id="IPR036812">
    <property type="entry name" value="NAD(P)_OxRdtase_dom_sf"/>
</dbReference>
<dbReference type="Gene3D" id="3.20.20.100">
    <property type="entry name" value="NADP-dependent oxidoreductase domain"/>
    <property type="match status" value="1"/>
</dbReference>
<evidence type="ECO:0000313" key="2">
    <source>
        <dbReference type="Proteomes" id="UP000094043"/>
    </source>
</evidence>
<organism evidence="1 2">
    <name type="scientific">Cryptococcus depauperatus CBS 7841</name>
    <dbReference type="NCBI Taxonomy" id="1295531"/>
    <lineage>
        <taxon>Eukaryota</taxon>
        <taxon>Fungi</taxon>
        <taxon>Dikarya</taxon>
        <taxon>Basidiomycota</taxon>
        <taxon>Agaricomycotina</taxon>
        <taxon>Tremellomycetes</taxon>
        <taxon>Tremellales</taxon>
        <taxon>Cryptococcaceae</taxon>
        <taxon>Cryptococcus</taxon>
    </lineage>
</organism>
<accession>A0AAJ8JQH5</accession>
<reference evidence="1" key="1">
    <citation type="submission" date="2016-06" db="EMBL/GenBank/DDBJ databases">
        <authorList>
            <person name="Cuomo C."/>
            <person name="Litvintseva A."/>
            <person name="Heitman J."/>
            <person name="Chen Y."/>
            <person name="Sun S."/>
            <person name="Springer D."/>
            <person name="Dromer F."/>
            <person name="Young S."/>
            <person name="Zeng Q."/>
            <person name="Chapman S."/>
            <person name="Gujja S."/>
            <person name="Saif S."/>
            <person name="Birren B."/>
        </authorList>
    </citation>
    <scope>NUCLEOTIDE SEQUENCE</scope>
    <source>
        <strain evidence="1">CBS 7841</strain>
    </source>
</reference>
<dbReference type="AlphaFoldDB" id="A0AAJ8JQH5"/>
<dbReference type="GeneID" id="91086011"/>
<dbReference type="RefSeq" id="XP_066067330.1">
    <property type="nucleotide sequence ID" value="XM_066211233.1"/>
</dbReference>
<dbReference type="Proteomes" id="UP000094043">
    <property type="component" value="Chromosome 2"/>
</dbReference>
<name>A0AAJ8JQH5_9TREE</name>
<keyword evidence="2" id="KW-1185">Reference proteome</keyword>
<reference evidence="1" key="2">
    <citation type="journal article" date="2022" name="Elife">
        <title>Obligate sexual reproduction of a homothallic fungus closely related to the Cryptococcus pathogenic species complex.</title>
        <authorList>
            <person name="Passer A.R."/>
            <person name="Clancey S.A."/>
            <person name="Shea T."/>
            <person name="David-Palma M."/>
            <person name="Averette A.F."/>
            <person name="Boekhout T."/>
            <person name="Porcel B.M."/>
            <person name="Nowrousian M."/>
            <person name="Cuomo C.A."/>
            <person name="Sun S."/>
            <person name="Heitman J."/>
            <person name="Coelho M.A."/>
        </authorList>
    </citation>
    <scope>NUCLEOTIDE SEQUENCE</scope>
    <source>
        <strain evidence="1">CBS 7841</strain>
    </source>
</reference>